<sequence>MRGHWPICRSGSALRLLEGPQPLQDAMASWAEEVQTYQHERRVKLHPDLFKGPTVGYVRGETSKRERSFNPLLGRFLDPQREQEQQSFEDETKRGFLNLARDVQLRREAPFDLVTHERKFQALVPQHQDPGFEKEPKRPFPGTAADYNIISNVSFDQHHWAHPDERPVPKDRVPKKRLIPAMLHKDFNILTNRYREHHEAKIARDQELNLLEAADKLRKTKPFDPVQQKFCDEDMENRMRACQDALTTEIKLRGEEVLREPSSVGCL</sequence>
<dbReference type="EMBL" id="CAUJNA010002935">
    <property type="protein sequence ID" value="CAJ1394738.1"/>
    <property type="molecule type" value="Genomic_DNA"/>
</dbReference>
<name>A0AA36IXL3_9DINO</name>
<evidence type="ECO:0000313" key="1">
    <source>
        <dbReference type="EMBL" id="CAJ1394738.1"/>
    </source>
</evidence>
<gene>
    <name evidence="1" type="ORF">EVOR1521_LOCUS19331</name>
</gene>
<reference evidence="1" key="1">
    <citation type="submission" date="2023-08" db="EMBL/GenBank/DDBJ databases">
        <authorList>
            <person name="Chen Y."/>
            <person name="Shah S."/>
            <person name="Dougan E. K."/>
            <person name="Thang M."/>
            <person name="Chan C."/>
        </authorList>
    </citation>
    <scope>NUCLEOTIDE SEQUENCE</scope>
</reference>
<accession>A0AA36IXL3</accession>
<organism evidence="1 2">
    <name type="scientific">Effrenium voratum</name>
    <dbReference type="NCBI Taxonomy" id="2562239"/>
    <lineage>
        <taxon>Eukaryota</taxon>
        <taxon>Sar</taxon>
        <taxon>Alveolata</taxon>
        <taxon>Dinophyceae</taxon>
        <taxon>Suessiales</taxon>
        <taxon>Symbiodiniaceae</taxon>
        <taxon>Effrenium</taxon>
    </lineage>
</organism>
<comment type="caution">
    <text evidence="1">The sequence shown here is derived from an EMBL/GenBank/DDBJ whole genome shotgun (WGS) entry which is preliminary data.</text>
</comment>
<dbReference type="AlphaFoldDB" id="A0AA36IXL3"/>
<evidence type="ECO:0000313" key="2">
    <source>
        <dbReference type="Proteomes" id="UP001178507"/>
    </source>
</evidence>
<dbReference type="Proteomes" id="UP001178507">
    <property type="component" value="Unassembled WGS sequence"/>
</dbReference>
<protein>
    <submittedName>
        <fullName evidence="1">Uncharacterized protein</fullName>
    </submittedName>
</protein>
<proteinExistence type="predicted"/>
<keyword evidence="2" id="KW-1185">Reference proteome</keyword>